<dbReference type="Proteomes" id="UP001501303">
    <property type="component" value="Unassembled WGS sequence"/>
</dbReference>
<comment type="caution">
    <text evidence="2">The sequence shown here is derived from an EMBL/GenBank/DDBJ whole genome shotgun (WGS) entry which is preliminary data.</text>
</comment>
<proteinExistence type="predicted"/>
<dbReference type="PROSITE" id="PS51257">
    <property type="entry name" value="PROKAR_LIPOPROTEIN"/>
    <property type="match status" value="1"/>
</dbReference>
<dbReference type="RefSeq" id="WP_344264551.1">
    <property type="nucleotide sequence ID" value="NZ_BAAAMJ010000052.1"/>
</dbReference>
<protein>
    <submittedName>
        <fullName evidence="2">Lipoprotein</fullName>
    </submittedName>
</protein>
<keyword evidence="3" id="KW-1185">Reference proteome</keyword>
<reference evidence="2 3" key="1">
    <citation type="journal article" date="2019" name="Int. J. Syst. Evol. Microbiol.">
        <title>The Global Catalogue of Microorganisms (GCM) 10K type strain sequencing project: providing services to taxonomists for standard genome sequencing and annotation.</title>
        <authorList>
            <consortium name="The Broad Institute Genomics Platform"/>
            <consortium name="The Broad Institute Genome Sequencing Center for Infectious Disease"/>
            <person name="Wu L."/>
            <person name="Ma J."/>
        </authorList>
    </citation>
    <scope>NUCLEOTIDE SEQUENCE [LARGE SCALE GENOMIC DNA]</scope>
    <source>
        <strain evidence="2 3">JCM 13581</strain>
    </source>
</reference>
<evidence type="ECO:0000313" key="3">
    <source>
        <dbReference type="Proteomes" id="UP001501303"/>
    </source>
</evidence>
<gene>
    <name evidence="2" type="ORF">GCM10009716_40290</name>
</gene>
<accession>A0ABN2PQT3</accession>
<keyword evidence="2" id="KW-0449">Lipoprotein</keyword>
<sequence>MNRVPRPAAAALAAGVLWLTTACGEDRSDPKYGSPAEPTAAEPTGADDRAVTEAQARAALITDEDLPGQWSPADDGGTPAGRMLRGKAGAAACHDLISGLRDNDVVGPGSGATADRTFRGGDSTLSYQVAAYQEEAAVQGLERIKRLPAKCDDFTLTDAHGHRATAQVTGVSLPDTGDDSAGVRMVLDTEVEGLAATLTLEVAAVRVGPNVLTVVNGGLDGADEEATRTAVDTGTDRLREVMDGGTPRSTPGEFD</sequence>
<feature type="region of interest" description="Disordered" evidence="1">
    <location>
        <begin position="24"/>
        <end position="49"/>
    </location>
</feature>
<organism evidence="2 3">
    <name type="scientific">Streptomyces sodiiphilus</name>
    <dbReference type="NCBI Taxonomy" id="226217"/>
    <lineage>
        <taxon>Bacteria</taxon>
        <taxon>Bacillati</taxon>
        <taxon>Actinomycetota</taxon>
        <taxon>Actinomycetes</taxon>
        <taxon>Kitasatosporales</taxon>
        <taxon>Streptomycetaceae</taxon>
        <taxon>Streptomyces</taxon>
    </lineage>
</organism>
<name>A0ABN2PQT3_9ACTN</name>
<feature type="compositionally biased region" description="Low complexity" evidence="1">
    <location>
        <begin position="35"/>
        <end position="44"/>
    </location>
</feature>
<dbReference type="EMBL" id="BAAAMJ010000052">
    <property type="protein sequence ID" value="GAA1928425.1"/>
    <property type="molecule type" value="Genomic_DNA"/>
</dbReference>
<evidence type="ECO:0000313" key="2">
    <source>
        <dbReference type="EMBL" id="GAA1928425.1"/>
    </source>
</evidence>
<evidence type="ECO:0000256" key="1">
    <source>
        <dbReference type="SAM" id="MobiDB-lite"/>
    </source>
</evidence>